<evidence type="ECO:0000313" key="1">
    <source>
        <dbReference type="EMBL" id="MXP22113.1"/>
    </source>
</evidence>
<organism evidence="1 2">
    <name type="scientific">Gordonia mangrovi</name>
    <dbReference type="NCBI Taxonomy" id="2665643"/>
    <lineage>
        <taxon>Bacteria</taxon>
        <taxon>Bacillati</taxon>
        <taxon>Actinomycetota</taxon>
        <taxon>Actinomycetes</taxon>
        <taxon>Mycobacteriales</taxon>
        <taxon>Gordoniaceae</taxon>
        <taxon>Gordonia</taxon>
    </lineage>
</organism>
<name>A0A6L7GRC0_9ACTN</name>
<gene>
    <name evidence="1" type="ORF">GIY30_12235</name>
</gene>
<protein>
    <recommendedName>
        <fullName evidence="3">DUF3263 domain-containing protein</fullName>
    </recommendedName>
</protein>
<evidence type="ECO:0008006" key="3">
    <source>
        <dbReference type="Google" id="ProtNLM"/>
    </source>
</evidence>
<dbReference type="Proteomes" id="UP000475545">
    <property type="component" value="Unassembled WGS sequence"/>
</dbReference>
<sequence>MIDFETSWYQLGGGSSSAISERFGLSDREFFGEVDRIVTDDPPATLTSGELRRMRGVIRRRLWMAR</sequence>
<dbReference type="AlphaFoldDB" id="A0A6L7GRC0"/>
<reference evidence="1 2" key="1">
    <citation type="submission" date="2019-11" db="EMBL/GenBank/DDBJ databases">
        <title>Gordonia sp. nov., a novel actinobacterium isolated from mangrove soil in Hainan.</title>
        <authorList>
            <person name="Huang X."/>
            <person name="Xie Y."/>
            <person name="Chu X."/>
            <person name="Xiao K."/>
        </authorList>
    </citation>
    <scope>NUCLEOTIDE SEQUENCE [LARGE SCALE GENOMIC DNA]</scope>
    <source>
        <strain evidence="1 2">HNM0687</strain>
    </source>
</reference>
<keyword evidence="2" id="KW-1185">Reference proteome</keyword>
<evidence type="ECO:0000313" key="2">
    <source>
        <dbReference type="Proteomes" id="UP000475545"/>
    </source>
</evidence>
<dbReference type="EMBL" id="WMBR01000003">
    <property type="protein sequence ID" value="MXP22113.1"/>
    <property type="molecule type" value="Genomic_DNA"/>
</dbReference>
<comment type="caution">
    <text evidence="1">The sequence shown here is derived from an EMBL/GenBank/DDBJ whole genome shotgun (WGS) entry which is preliminary data.</text>
</comment>
<dbReference type="RefSeq" id="WP_160902779.1">
    <property type="nucleotide sequence ID" value="NZ_CP102850.1"/>
</dbReference>
<proteinExistence type="predicted"/>
<accession>A0A6L7GRC0</accession>